<proteinExistence type="predicted"/>
<comment type="caution">
    <text evidence="2">The sequence shown here is derived from an EMBL/GenBank/DDBJ whole genome shotgun (WGS) entry which is preliminary data.</text>
</comment>
<sequence>IGSNGERIQVSCGNNKPQPRFKSGDKVLTIANNSGFNNLIGEIVEVSRFTFTDNYEEYIYCYNVKIKDDFTTMEYDEYNLKLYEEENKDMKSENKQPKFKVGDKTESVRGGMHGVVTGVINHDNGDGFGYNVLVSKSKYQKDFNFPFREEAVINRKFSIQELEEGKIYKADESNGNLIQKDMIFKMIDSKLHFKAKIKHKQWNTSGMTFNTAMRIKFVEIEEEITVESEINKQLEDKPRQSFYEIPAGMTMDDVEEKKLIFEKDLNKALEELDKKYKLVLREED</sequence>
<reference evidence="2" key="1">
    <citation type="journal article" date="2014" name="Front. Microbiol.">
        <title>High frequency of phylogenetically diverse reductive dehalogenase-homologous genes in deep subseafloor sedimentary metagenomes.</title>
        <authorList>
            <person name="Kawai M."/>
            <person name="Futagami T."/>
            <person name="Toyoda A."/>
            <person name="Takaki Y."/>
            <person name="Nishi S."/>
            <person name="Hori S."/>
            <person name="Arai W."/>
            <person name="Tsubouchi T."/>
            <person name="Morono Y."/>
            <person name="Uchiyama I."/>
            <person name="Ito T."/>
            <person name="Fujiyama A."/>
            <person name="Inagaki F."/>
            <person name="Takami H."/>
        </authorList>
    </citation>
    <scope>NUCLEOTIDE SEQUENCE</scope>
    <source>
        <strain evidence="2">Expedition CK06-06</strain>
    </source>
</reference>
<name>X1BZ88_9ZZZZ</name>
<feature type="coiled-coil region" evidence="1">
    <location>
        <begin position="251"/>
        <end position="282"/>
    </location>
</feature>
<accession>X1BZ88</accession>
<dbReference type="EMBL" id="BART01022823">
    <property type="protein sequence ID" value="GAH01166.1"/>
    <property type="molecule type" value="Genomic_DNA"/>
</dbReference>
<evidence type="ECO:0000313" key="2">
    <source>
        <dbReference type="EMBL" id="GAH01166.1"/>
    </source>
</evidence>
<dbReference type="AlphaFoldDB" id="X1BZ88"/>
<feature type="non-terminal residue" evidence="2">
    <location>
        <position position="1"/>
    </location>
</feature>
<protein>
    <submittedName>
        <fullName evidence="2">Uncharacterized protein</fullName>
    </submittedName>
</protein>
<organism evidence="2">
    <name type="scientific">marine sediment metagenome</name>
    <dbReference type="NCBI Taxonomy" id="412755"/>
    <lineage>
        <taxon>unclassified sequences</taxon>
        <taxon>metagenomes</taxon>
        <taxon>ecological metagenomes</taxon>
    </lineage>
</organism>
<evidence type="ECO:0000256" key="1">
    <source>
        <dbReference type="SAM" id="Coils"/>
    </source>
</evidence>
<gene>
    <name evidence="2" type="ORF">S01H4_41696</name>
</gene>
<keyword evidence="1" id="KW-0175">Coiled coil</keyword>